<keyword evidence="1" id="KW-0472">Membrane</keyword>
<gene>
    <name evidence="2" type="ORF">ATC1_13361</name>
</gene>
<dbReference type="Proteomes" id="UP000053370">
    <property type="component" value="Unassembled WGS sequence"/>
</dbReference>
<name>A0A0S7BV74_9CHLR</name>
<keyword evidence="1" id="KW-0812">Transmembrane</keyword>
<evidence type="ECO:0000256" key="1">
    <source>
        <dbReference type="SAM" id="Phobius"/>
    </source>
</evidence>
<dbReference type="AlphaFoldDB" id="A0A0S7BV74"/>
<proteinExistence type="predicted"/>
<accession>A0A0S7BV74</accession>
<reference evidence="2" key="1">
    <citation type="journal article" date="2015" name="Genome Announc.">
        <title>Draft Genome Sequence of Anaerolineae Strain TC1, a Novel Isolate from a Methanogenic Wastewater Treatment System.</title>
        <authorList>
            <person name="Matsuura N."/>
            <person name="Tourlousse D.M."/>
            <person name="Sun L."/>
            <person name="Toyonaga M."/>
            <person name="Kuroda K."/>
            <person name="Ohashi A."/>
            <person name="Cruz R."/>
            <person name="Yamaguchi T."/>
            <person name="Sekiguchi Y."/>
        </authorList>
    </citation>
    <scope>NUCLEOTIDE SEQUENCE [LARGE SCALE GENOMIC DNA]</scope>
    <source>
        <strain evidence="2">TC1</strain>
    </source>
</reference>
<protein>
    <recommendedName>
        <fullName evidence="4">DUF5689 domain-containing protein</fullName>
    </recommendedName>
</protein>
<keyword evidence="3" id="KW-1185">Reference proteome</keyword>
<evidence type="ECO:0008006" key="4">
    <source>
        <dbReference type="Google" id="ProtNLM"/>
    </source>
</evidence>
<evidence type="ECO:0000313" key="2">
    <source>
        <dbReference type="EMBL" id="GAP40387.1"/>
    </source>
</evidence>
<keyword evidence="1" id="KW-1133">Transmembrane helix</keyword>
<evidence type="ECO:0000313" key="3">
    <source>
        <dbReference type="Proteomes" id="UP000053370"/>
    </source>
</evidence>
<organism evidence="2">
    <name type="scientific">Flexilinea flocculi</name>
    <dbReference type="NCBI Taxonomy" id="1678840"/>
    <lineage>
        <taxon>Bacteria</taxon>
        <taxon>Bacillati</taxon>
        <taxon>Chloroflexota</taxon>
        <taxon>Anaerolineae</taxon>
        <taxon>Anaerolineales</taxon>
        <taxon>Anaerolineaceae</taxon>
        <taxon>Flexilinea</taxon>
    </lineage>
</organism>
<dbReference type="OrthoDB" id="9826205at2"/>
<dbReference type="RefSeq" id="WP_152024252.1">
    <property type="nucleotide sequence ID" value="NZ_DF968181.1"/>
</dbReference>
<dbReference type="STRING" id="1678840.ATC1_13361"/>
<dbReference type="PATRIC" id="fig|1678840.3.peg.1624"/>
<dbReference type="EMBL" id="DF968181">
    <property type="protein sequence ID" value="GAP40387.1"/>
    <property type="molecule type" value="Genomic_DNA"/>
</dbReference>
<sequence length="434" mass="49931">MIVKLVRDMQKSCYCRKKTKYAGLIVFLLIIQNLLSGCYLIETEQMTETAIATTIPQIDLDQLPTLPTLAPEKPVETPIPQSDIYFETDSSIFSRDLAEQIPEQTNQIVRFIGTIAKIETDYFIVRHASGLEMKVQCGDFCFYVNDQKKLVDSDALAEGVRTAVFGTTSSENLLTVEADAVALYVKDGASKASNKTDMSAFPYQLSYEEFELKSAPEINPLKLKPVEGSLDANLAARLKTTLSDRTNYRYGLYGESYSTTLEYDQDKNRDPKYPTRANMSVESNSYPFYDFWFPHVDSPYFTNWGLISYGGDWYLPIRMTVDIDPDPTISEIIYSDRTIMSQMNFDRFNHYYRSFGFSIFSKSLFYFFENDKGYGISINRVDYPLGFDEIPFGLVDTYQELNPFYADDLITFFGRRGKTWYYVELKEKQIETGY</sequence>
<feature type="transmembrane region" description="Helical" evidence="1">
    <location>
        <begin position="21"/>
        <end position="42"/>
    </location>
</feature>